<protein>
    <recommendedName>
        <fullName evidence="5">Acyl transferase</fullName>
    </recommendedName>
</protein>
<reference evidence="3 4" key="1">
    <citation type="submission" date="2019-06" db="EMBL/GenBank/DDBJ databases">
        <title>Whole genome shotgun sequence of Pseudonocardia hydrocarbonoxydans NBRC 14498.</title>
        <authorList>
            <person name="Hosoyama A."/>
            <person name="Uohara A."/>
            <person name="Ohji S."/>
            <person name="Ichikawa N."/>
        </authorList>
    </citation>
    <scope>NUCLEOTIDE SEQUENCE [LARGE SCALE GENOMIC DNA]</scope>
    <source>
        <strain evidence="3 4">NBRC 14498</strain>
    </source>
</reference>
<evidence type="ECO:0000256" key="1">
    <source>
        <dbReference type="SAM" id="MobiDB-lite"/>
    </source>
</evidence>
<dbReference type="OrthoDB" id="4568955at2"/>
<dbReference type="AlphaFoldDB" id="A0A4Y3WV64"/>
<dbReference type="PROSITE" id="PS51257">
    <property type="entry name" value="PROKAR_LIPOPROTEIN"/>
    <property type="match status" value="1"/>
</dbReference>
<comment type="caution">
    <text evidence="3">The sequence shown here is derived from an EMBL/GenBank/DDBJ whole genome shotgun (WGS) entry which is preliminary data.</text>
</comment>
<organism evidence="3 4">
    <name type="scientific">Pseudonocardia hydrocarbonoxydans</name>
    <dbReference type="NCBI Taxonomy" id="76726"/>
    <lineage>
        <taxon>Bacteria</taxon>
        <taxon>Bacillati</taxon>
        <taxon>Actinomycetota</taxon>
        <taxon>Actinomycetes</taxon>
        <taxon>Pseudonocardiales</taxon>
        <taxon>Pseudonocardiaceae</taxon>
        <taxon>Pseudonocardia</taxon>
    </lineage>
</organism>
<proteinExistence type="predicted"/>
<accession>A0A4Y3WV64</accession>
<keyword evidence="4" id="KW-1185">Reference proteome</keyword>
<feature type="chain" id="PRO_5039695083" description="Acyl transferase" evidence="2">
    <location>
        <begin position="28"/>
        <end position="136"/>
    </location>
</feature>
<evidence type="ECO:0000313" key="3">
    <source>
        <dbReference type="EMBL" id="GEC21629.1"/>
    </source>
</evidence>
<gene>
    <name evidence="3" type="ORF">PHY01_39120</name>
</gene>
<feature type="region of interest" description="Disordered" evidence="1">
    <location>
        <begin position="23"/>
        <end position="44"/>
    </location>
</feature>
<feature type="region of interest" description="Disordered" evidence="1">
    <location>
        <begin position="50"/>
        <end position="69"/>
    </location>
</feature>
<evidence type="ECO:0000256" key="2">
    <source>
        <dbReference type="SAM" id="SignalP"/>
    </source>
</evidence>
<feature type="signal peptide" evidence="2">
    <location>
        <begin position="1"/>
        <end position="27"/>
    </location>
</feature>
<evidence type="ECO:0000313" key="4">
    <source>
        <dbReference type="Proteomes" id="UP000320338"/>
    </source>
</evidence>
<keyword evidence="2" id="KW-0732">Signal</keyword>
<dbReference type="Proteomes" id="UP000320338">
    <property type="component" value="Unassembled WGS sequence"/>
</dbReference>
<sequence length="136" mass="13274">MILRRILVTSVAACALLAGCGSPTGPAPSTSPPAPPAPSGAPAAAVELPWPARSDAEAAGLQEAADGGAQPWLLDPAEVARSYAAAALGWTDATATASDGSVEVTGPGGARHVLTVEQPGRTDAGGIWVVTADTPA</sequence>
<dbReference type="EMBL" id="BJNG01000036">
    <property type="protein sequence ID" value="GEC21629.1"/>
    <property type="molecule type" value="Genomic_DNA"/>
</dbReference>
<feature type="compositionally biased region" description="Pro residues" evidence="1">
    <location>
        <begin position="25"/>
        <end position="39"/>
    </location>
</feature>
<dbReference type="RefSeq" id="WP_141280445.1">
    <property type="nucleotide sequence ID" value="NZ_BAAARZ010000020.1"/>
</dbReference>
<evidence type="ECO:0008006" key="5">
    <source>
        <dbReference type="Google" id="ProtNLM"/>
    </source>
</evidence>
<name>A0A4Y3WV64_9PSEU</name>